<dbReference type="OrthoDB" id="5377249at2"/>
<keyword evidence="3" id="KW-1185">Reference proteome</keyword>
<dbReference type="STRING" id="307121.GA0070620_0517"/>
<evidence type="ECO:0000313" key="3">
    <source>
        <dbReference type="Proteomes" id="UP000199393"/>
    </source>
</evidence>
<reference evidence="3" key="1">
    <citation type="submission" date="2016-06" db="EMBL/GenBank/DDBJ databases">
        <authorList>
            <person name="Varghese N."/>
        </authorList>
    </citation>
    <scope>NUCLEOTIDE SEQUENCE [LARGE SCALE GENOMIC DNA]</scope>
    <source>
        <strain evidence="3">DSM 45344</strain>
    </source>
</reference>
<feature type="signal peptide" evidence="1">
    <location>
        <begin position="1"/>
        <end position="28"/>
    </location>
</feature>
<proteinExistence type="predicted"/>
<gene>
    <name evidence="2" type="ORF">GA0070620_0517</name>
</gene>
<dbReference type="AlphaFoldDB" id="A0A1C3MXK1"/>
<evidence type="ECO:0000256" key="1">
    <source>
        <dbReference type="SAM" id="SignalP"/>
    </source>
</evidence>
<evidence type="ECO:0008006" key="4">
    <source>
        <dbReference type="Google" id="ProtNLM"/>
    </source>
</evidence>
<sequence length="678" mass="71832">MTSPRRLRFAVSVLVTAGAVLSGASAAAAPPATTGPAAAQPNCDPIDPAACLLPFPNDYYTVPDRSSPTGKRVRFAASAMPANAQGTPIDPTEWNRQDGFSPGSPILVRVPGLDVAKTGIAPVTDIGRSLAPDAPIVLVDTRTGKRTPYWAELDAHAAGQPDRQLLIIRPAVALAEGTRYVVGLRRLRDGNGALIPAPKAFTAYVTGADLRHRDSRVPQMKRILADLTRSGVQRHSLYLAWDFTVASRHGLTGRMLAIRDGAFAALGRAAPSFTVTQVTDYPPEQDPLIARQVTGTVAVPSYLTGGGGPGSRLHYGPAGGGGTPPTPNALPTPSGATVAADFVCNIPRSASARKPAHLSLYGHGLLGRPTEINAGNVRTMSNTYDFTFCATSWIGMAAADVPYVAGAFTDLSAFPAVADRLQQSFLNFLFLGRAMIHPRGFAAHPAFRDATARPLIDAAGGLHYDGNSQGGINGGALTAIAQDWTRSVLGVPAMNYSTLLQRSVDFAPFQTVMDGHYPDKVDQQLIFALLQMLWDRSEANGYAQHMTDRPLPGTPKHQVLMHVAFGDQQVSPVAAEVQARTIGTRLHTPALADGWSLDVRPYWGIPPIRGYPYRGSAMVVWNSGAAQAPPPTNLAPAGPEYGDDPHEFPRAQAGAQKQKAVFLLTGNVIDVCARTPCP</sequence>
<feature type="chain" id="PRO_5039640052" description="ATP-dependent DNA helicase RecG" evidence="1">
    <location>
        <begin position="29"/>
        <end position="678"/>
    </location>
</feature>
<name>A0A1C3MXK1_9ACTN</name>
<organism evidence="2 3">
    <name type="scientific">Micromonospora krabiensis</name>
    <dbReference type="NCBI Taxonomy" id="307121"/>
    <lineage>
        <taxon>Bacteria</taxon>
        <taxon>Bacillati</taxon>
        <taxon>Actinomycetota</taxon>
        <taxon>Actinomycetes</taxon>
        <taxon>Micromonosporales</taxon>
        <taxon>Micromonosporaceae</taxon>
        <taxon>Micromonospora</taxon>
    </lineage>
</organism>
<dbReference type="PATRIC" id="fig|307121.4.peg.531"/>
<dbReference type="EMBL" id="LT598496">
    <property type="protein sequence ID" value="SBV25048.1"/>
    <property type="molecule type" value="Genomic_DNA"/>
</dbReference>
<evidence type="ECO:0000313" key="2">
    <source>
        <dbReference type="EMBL" id="SBV25048.1"/>
    </source>
</evidence>
<keyword evidence="1" id="KW-0732">Signal</keyword>
<dbReference type="Proteomes" id="UP000199393">
    <property type="component" value="Chromosome I"/>
</dbReference>
<dbReference type="RefSeq" id="WP_091588172.1">
    <property type="nucleotide sequence ID" value="NZ_JBHRWG010000002.1"/>
</dbReference>
<accession>A0A1C3MXK1</accession>
<protein>
    <recommendedName>
        <fullName evidence="4">ATP-dependent DNA helicase RecG</fullName>
    </recommendedName>
</protein>